<keyword evidence="4" id="KW-0808">Transferase</keyword>
<feature type="transmembrane region" description="Helical" evidence="8">
    <location>
        <begin position="99"/>
        <end position="118"/>
    </location>
</feature>
<dbReference type="GO" id="GO:0016763">
    <property type="term" value="F:pentosyltransferase activity"/>
    <property type="evidence" value="ECO:0007669"/>
    <property type="project" value="TreeGrafter"/>
</dbReference>
<comment type="subcellular location">
    <subcellularLocation>
        <location evidence="1">Cell membrane</location>
        <topology evidence="1">Multi-pass membrane protein</topology>
    </subcellularLocation>
</comment>
<feature type="transmembrane region" description="Helical" evidence="8">
    <location>
        <begin position="62"/>
        <end position="92"/>
    </location>
</feature>
<evidence type="ECO:0000259" key="9">
    <source>
        <dbReference type="Pfam" id="PF13231"/>
    </source>
</evidence>
<name>A0A150IYU1_9EURY</name>
<keyword evidence="7 8" id="KW-0472">Membrane</keyword>
<gene>
    <name evidence="10" type="ORF">AMQ74_01321</name>
</gene>
<evidence type="ECO:0000256" key="6">
    <source>
        <dbReference type="ARBA" id="ARBA00022989"/>
    </source>
</evidence>
<dbReference type="InterPro" id="IPR038731">
    <property type="entry name" value="RgtA/B/C-like"/>
</dbReference>
<feature type="transmembrane region" description="Helical" evidence="8">
    <location>
        <begin position="7"/>
        <end position="28"/>
    </location>
</feature>
<protein>
    <recommendedName>
        <fullName evidence="9">Glycosyltransferase RgtA/B/C/D-like domain-containing protein</fullName>
    </recommendedName>
</protein>
<feature type="transmembrane region" description="Helical" evidence="8">
    <location>
        <begin position="124"/>
        <end position="143"/>
    </location>
</feature>
<evidence type="ECO:0000256" key="8">
    <source>
        <dbReference type="SAM" id="Phobius"/>
    </source>
</evidence>
<dbReference type="Pfam" id="PF13231">
    <property type="entry name" value="PMT_2"/>
    <property type="match status" value="1"/>
</dbReference>
<dbReference type="GO" id="GO:0005886">
    <property type="term" value="C:plasma membrane"/>
    <property type="evidence" value="ECO:0007669"/>
    <property type="project" value="UniProtKB-SubCell"/>
</dbReference>
<keyword evidence="6 8" id="KW-1133">Transmembrane helix</keyword>
<feature type="transmembrane region" description="Helical" evidence="8">
    <location>
        <begin position="228"/>
        <end position="255"/>
    </location>
</feature>
<keyword evidence="5 8" id="KW-0812">Transmembrane</keyword>
<proteinExistence type="predicted"/>
<feature type="transmembrane region" description="Helical" evidence="8">
    <location>
        <begin position="305"/>
        <end position="326"/>
    </location>
</feature>
<evidence type="ECO:0000256" key="4">
    <source>
        <dbReference type="ARBA" id="ARBA00022679"/>
    </source>
</evidence>
<accession>A0A150IYU1</accession>
<organism evidence="10 11">
    <name type="scientific">Candidatus Methanofastidiosum methylothiophilum</name>
    <dbReference type="NCBI Taxonomy" id="1705564"/>
    <lineage>
        <taxon>Archaea</taxon>
        <taxon>Methanobacteriati</taxon>
        <taxon>Methanobacteriota</taxon>
        <taxon>Stenosarchaea group</taxon>
        <taxon>Candidatus Methanofastidiosia</taxon>
        <taxon>Candidatus Methanofastidiosales</taxon>
        <taxon>Candidatus Methanofastidiosaceae</taxon>
        <taxon>Candidatus Methanofastidiosum</taxon>
    </lineage>
</organism>
<feature type="transmembrane region" description="Helical" evidence="8">
    <location>
        <begin position="283"/>
        <end position="299"/>
    </location>
</feature>
<dbReference type="Proteomes" id="UP000075578">
    <property type="component" value="Unassembled WGS sequence"/>
</dbReference>
<dbReference type="PANTHER" id="PTHR33908">
    <property type="entry name" value="MANNOSYLTRANSFERASE YKCB-RELATED"/>
    <property type="match status" value="1"/>
</dbReference>
<feature type="domain" description="Glycosyltransferase RgtA/B/C/D-like" evidence="9">
    <location>
        <begin position="55"/>
        <end position="204"/>
    </location>
</feature>
<keyword evidence="2" id="KW-1003">Cell membrane</keyword>
<evidence type="ECO:0000313" key="11">
    <source>
        <dbReference type="Proteomes" id="UP000075578"/>
    </source>
</evidence>
<evidence type="ECO:0000256" key="1">
    <source>
        <dbReference type="ARBA" id="ARBA00004651"/>
    </source>
</evidence>
<comment type="caution">
    <text evidence="10">The sequence shown here is derived from an EMBL/GenBank/DDBJ whole genome shotgun (WGS) entry which is preliminary data.</text>
</comment>
<feature type="transmembrane region" description="Helical" evidence="8">
    <location>
        <begin position="152"/>
        <end position="181"/>
    </location>
</feature>
<dbReference type="AlphaFoldDB" id="A0A150IYU1"/>
<reference evidence="10 11" key="1">
    <citation type="journal article" date="2016" name="ISME J.">
        <title>Chasing the elusive Euryarchaeota class WSA2: genomes reveal a uniquely fastidious methyl-reducing methanogen.</title>
        <authorList>
            <person name="Nobu M.K."/>
            <person name="Narihiro T."/>
            <person name="Kuroda K."/>
            <person name="Mei R."/>
            <person name="Liu W.T."/>
        </authorList>
    </citation>
    <scope>NUCLEOTIDE SEQUENCE [LARGE SCALE GENOMIC DNA]</scope>
    <source>
        <strain evidence="10">U1lsi0528_Bin089</strain>
    </source>
</reference>
<dbReference type="GO" id="GO:0008610">
    <property type="term" value="P:lipid biosynthetic process"/>
    <property type="evidence" value="ECO:0007669"/>
    <property type="project" value="UniProtKB-ARBA"/>
</dbReference>
<evidence type="ECO:0000313" key="10">
    <source>
        <dbReference type="EMBL" id="KYC50035.1"/>
    </source>
</evidence>
<feature type="transmembrane region" description="Helical" evidence="8">
    <location>
        <begin position="261"/>
        <end position="278"/>
    </location>
</feature>
<evidence type="ECO:0000256" key="3">
    <source>
        <dbReference type="ARBA" id="ARBA00022676"/>
    </source>
</evidence>
<dbReference type="InterPro" id="IPR050297">
    <property type="entry name" value="LipidA_mod_glycosyltrf_83"/>
</dbReference>
<dbReference type="EMBL" id="LNGD01000089">
    <property type="protein sequence ID" value="KYC50035.1"/>
    <property type="molecule type" value="Genomic_DNA"/>
</dbReference>
<keyword evidence="3" id="KW-0328">Glycosyltransferase</keyword>
<evidence type="ECO:0000256" key="5">
    <source>
        <dbReference type="ARBA" id="ARBA00022692"/>
    </source>
</evidence>
<feature type="transmembrane region" description="Helical" evidence="8">
    <location>
        <begin position="187"/>
        <end position="207"/>
    </location>
</feature>
<evidence type="ECO:0000256" key="2">
    <source>
        <dbReference type="ARBA" id="ARBA00022475"/>
    </source>
</evidence>
<dbReference type="PANTHER" id="PTHR33908:SF11">
    <property type="entry name" value="MEMBRANE PROTEIN"/>
    <property type="match status" value="1"/>
</dbReference>
<sequence>MTRNRYILLLIVITSISLAIYVPHYGLIYDGGLYASLGYSLLTGNGYFFNGYPGDVPPMLPIFLAIFIGLFGENGIFLAVPFFSIIFVILSFMLFEKRFSLELSFLGALYLFFTPTIFYDSVNVIREIPLLTFVMASYLVYFWKNDSYKKHILLGVLIATSFLTKSVGIIYTFPIFFSYLTNLNKKIIISFMTTLIVTIPWFVWSYLHFGKIFVSHSAYLISDVGSGTLVFFTRTIPIFIITAFPLMVIVAFLGIKKSEKIFWGFGLLVILSCFLWPVQEVRYLLAGYFLLAYFGLMYLKDKKKFIGLSFMAIAVLFQFSATVSVLETKVVSYGLLDEAGGWLRENTDQDAKIMTQSFRQIHYFSHRLTYQIPQDPSFFQRTLEREGIEYVVIDSYEKTTPKYAREFFKDLTPLVTFKDSYGKVDIYRSPYYNASRIDT</sequence>
<evidence type="ECO:0000256" key="7">
    <source>
        <dbReference type="ARBA" id="ARBA00023136"/>
    </source>
</evidence>